<reference evidence="2 3" key="1">
    <citation type="submission" date="2016-10" db="EMBL/GenBank/DDBJ databases">
        <authorList>
            <person name="Varghese N."/>
            <person name="Submissions S."/>
        </authorList>
    </citation>
    <scope>NUCLEOTIDE SEQUENCE [LARGE SCALE GENOMIC DNA]</scope>
    <source>
        <strain evidence="2 3">ATCC 19403</strain>
    </source>
</reference>
<dbReference type="Gene3D" id="1.10.10.60">
    <property type="entry name" value="Homeodomain-like"/>
    <property type="match status" value="1"/>
</dbReference>
<dbReference type="Proteomes" id="UP000198970">
    <property type="component" value="Chromosome I"/>
</dbReference>
<organism evidence="2 3">
    <name type="scientific">Lacrimispora sphenoides JCM 1415</name>
    <dbReference type="NCBI Taxonomy" id="1297793"/>
    <lineage>
        <taxon>Bacteria</taxon>
        <taxon>Bacillati</taxon>
        <taxon>Bacillota</taxon>
        <taxon>Clostridia</taxon>
        <taxon>Lachnospirales</taxon>
        <taxon>Lachnospiraceae</taxon>
        <taxon>Lacrimispora</taxon>
    </lineage>
</organism>
<sequence>MNEARAPTNENVKEQILAEYRTGVKPNELSEKTGVSINTIKSWIKREKTKRSEVEEGAPASKKDAPFKSKKGAPPGNQNAKGAGAPDRNKNAEKQGAYSKIYWDTLDETELELLGDIPTGEELQLR</sequence>
<keyword evidence="3" id="KW-1185">Reference proteome</keyword>
<feature type="compositionally biased region" description="Basic and acidic residues" evidence="1">
    <location>
        <begin position="44"/>
        <end position="54"/>
    </location>
</feature>
<evidence type="ECO:0000313" key="2">
    <source>
        <dbReference type="EMBL" id="SET87449.1"/>
    </source>
</evidence>
<protein>
    <submittedName>
        <fullName evidence="2">Uncharacterized protein</fullName>
    </submittedName>
</protein>
<evidence type="ECO:0000313" key="3">
    <source>
        <dbReference type="Proteomes" id="UP000198970"/>
    </source>
</evidence>
<accession>A0ABY1CB69</accession>
<dbReference type="SUPFAM" id="SSF46689">
    <property type="entry name" value="Homeodomain-like"/>
    <property type="match status" value="1"/>
</dbReference>
<proteinExistence type="predicted"/>
<dbReference type="InterPro" id="IPR009057">
    <property type="entry name" value="Homeodomain-like_sf"/>
</dbReference>
<dbReference type="RefSeq" id="WP_100042546.1">
    <property type="nucleotide sequence ID" value="NZ_LT630003.1"/>
</dbReference>
<dbReference type="EMBL" id="LT630003">
    <property type="protein sequence ID" value="SET87449.1"/>
    <property type="molecule type" value="Genomic_DNA"/>
</dbReference>
<gene>
    <name evidence="2" type="ORF">SAMN02745906_2613</name>
</gene>
<evidence type="ECO:0000256" key="1">
    <source>
        <dbReference type="SAM" id="MobiDB-lite"/>
    </source>
</evidence>
<feature type="region of interest" description="Disordered" evidence="1">
    <location>
        <begin position="41"/>
        <end position="93"/>
    </location>
</feature>
<name>A0ABY1CB69_9FIRM</name>